<gene>
    <name evidence="1" type="ORF">LCGC14_2845200</name>
</gene>
<accession>A0A0F8YWN3</accession>
<proteinExistence type="predicted"/>
<comment type="caution">
    <text evidence="1">The sequence shown here is derived from an EMBL/GenBank/DDBJ whole genome shotgun (WGS) entry which is preliminary data.</text>
</comment>
<organism evidence="1">
    <name type="scientific">marine sediment metagenome</name>
    <dbReference type="NCBI Taxonomy" id="412755"/>
    <lineage>
        <taxon>unclassified sequences</taxon>
        <taxon>metagenomes</taxon>
        <taxon>ecological metagenomes</taxon>
    </lineage>
</organism>
<evidence type="ECO:0000313" key="1">
    <source>
        <dbReference type="EMBL" id="KKK78275.1"/>
    </source>
</evidence>
<name>A0A0F8YWN3_9ZZZZ</name>
<reference evidence="1" key="1">
    <citation type="journal article" date="2015" name="Nature">
        <title>Complex archaea that bridge the gap between prokaryotes and eukaryotes.</title>
        <authorList>
            <person name="Spang A."/>
            <person name="Saw J.H."/>
            <person name="Jorgensen S.L."/>
            <person name="Zaremba-Niedzwiedzka K."/>
            <person name="Martijn J."/>
            <person name="Lind A.E."/>
            <person name="van Eijk R."/>
            <person name="Schleper C."/>
            <person name="Guy L."/>
            <person name="Ettema T.J."/>
        </authorList>
    </citation>
    <scope>NUCLEOTIDE SEQUENCE</scope>
</reference>
<sequence>MKGANQPLISPGDLGFNPLVNIIGTPLLAPANLGGITQGITEITYHLLDAETIINQPVKVTQQMINTGIYIVNDGYPLSVFGIVKEFEKEIIVDGEVIGTEKVGLDFTEEQLDVIGKFSNGAWQGSVRKRISGATDSNGLFGAIGIPEIKFEDVAQPEQEQLFIKIVRDDRKLKFRGDNPDATGDKAYPFKITGNWAVDATDKQIRIKTIDENNRPILKSGDIIYLTYSIAYERHLRQTLTHLGKIGQTSSIGIVGFTAAIESKADIFDYQISSWKVPVLPDNITLSNIDELETKYAIDDDYKLSFLKYKDIRIKERDIEDYNPVEENDCDIIEGWR</sequence>
<protein>
    <submittedName>
        <fullName evidence="1">Uncharacterized protein</fullName>
    </submittedName>
</protein>
<dbReference type="EMBL" id="LAZR01054563">
    <property type="protein sequence ID" value="KKK78275.1"/>
    <property type="molecule type" value="Genomic_DNA"/>
</dbReference>
<feature type="non-terminal residue" evidence="1">
    <location>
        <position position="337"/>
    </location>
</feature>
<dbReference type="AlphaFoldDB" id="A0A0F8YWN3"/>